<feature type="binding site" evidence="4">
    <location>
        <position position="97"/>
    </location>
    <ligand>
        <name>pyridoxal 5'-phosphate</name>
        <dbReference type="ChEBI" id="CHEBI:597326"/>
    </ligand>
</feature>
<dbReference type="Gene3D" id="3.40.640.10">
    <property type="entry name" value="Type I PLP-dependent aspartate aminotransferase-like (Major domain)"/>
    <property type="match status" value="1"/>
</dbReference>
<evidence type="ECO:0000256" key="5">
    <source>
        <dbReference type="NCBIfam" id="TIGR01814"/>
    </source>
</evidence>
<feature type="binding site" evidence="4">
    <location>
        <position position="98"/>
    </location>
    <ligand>
        <name>pyridoxal 5'-phosphate</name>
        <dbReference type="ChEBI" id="CHEBI:597326"/>
    </ligand>
</feature>
<evidence type="ECO:0000313" key="7">
    <source>
        <dbReference type="EMBL" id="MDZ5461393.1"/>
    </source>
</evidence>
<feature type="binding site" evidence="4">
    <location>
        <position position="226"/>
    </location>
    <ligand>
        <name>pyridoxal 5'-phosphate</name>
        <dbReference type="ChEBI" id="CHEBI:597326"/>
    </ligand>
</feature>
<comment type="catalytic activity">
    <reaction evidence="4 6">
        <text>L-kynurenine + H2O = anthranilate + L-alanine + H(+)</text>
        <dbReference type="Rhea" id="RHEA:16813"/>
        <dbReference type="ChEBI" id="CHEBI:15377"/>
        <dbReference type="ChEBI" id="CHEBI:15378"/>
        <dbReference type="ChEBI" id="CHEBI:16567"/>
        <dbReference type="ChEBI" id="CHEBI:57959"/>
        <dbReference type="ChEBI" id="CHEBI:57972"/>
        <dbReference type="EC" id="3.7.1.3"/>
    </reaction>
</comment>
<keyword evidence="2 4" id="KW-0378">Hydrolase</keyword>
<name>A0ABU5IR72_9BURK</name>
<gene>
    <name evidence="4 7" type="primary">kynU</name>
    <name evidence="7" type="ORF">SM757_32940</name>
</gene>
<evidence type="ECO:0000256" key="3">
    <source>
        <dbReference type="ARBA" id="ARBA00022898"/>
    </source>
</evidence>
<comment type="pathway">
    <text evidence="4 6">Amino-acid degradation; L-kynurenine degradation; L-alanine and anthranilate from L-kynurenine: step 1/1.</text>
</comment>
<comment type="cofactor">
    <cofactor evidence="4 6">
        <name>pyridoxal 5'-phosphate</name>
        <dbReference type="ChEBI" id="CHEBI:597326"/>
    </cofactor>
</comment>
<dbReference type="EMBL" id="JAXOJX010000112">
    <property type="protein sequence ID" value="MDZ5461393.1"/>
    <property type="molecule type" value="Genomic_DNA"/>
</dbReference>
<feature type="binding site" evidence="4">
    <location>
        <position position="172"/>
    </location>
    <ligand>
        <name>pyridoxal 5'-phosphate</name>
        <dbReference type="ChEBI" id="CHEBI:597326"/>
    </ligand>
</feature>
<comment type="caution">
    <text evidence="7">The sequence shown here is derived from an EMBL/GenBank/DDBJ whole genome shotgun (WGS) entry which is preliminary data.</text>
</comment>
<comment type="catalytic activity">
    <reaction evidence="6">
        <text>3-hydroxy-L-kynurenine + H2O = 3-hydroxyanthranilate + L-alanine + H(+)</text>
        <dbReference type="Rhea" id="RHEA:25143"/>
        <dbReference type="ChEBI" id="CHEBI:15377"/>
        <dbReference type="ChEBI" id="CHEBI:15378"/>
        <dbReference type="ChEBI" id="CHEBI:36559"/>
        <dbReference type="ChEBI" id="CHEBI:57972"/>
        <dbReference type="ChEBI" id="CHEBI:58125"/>
        <dbReference type="EC" id="3.7.1.3"/>
    </reaction>
</comment>
<dbReference type="PANTHER" id="PTHR14084:SF0">
    <property type="entry name" value="KYNURENINASE"/>
    <property type="match status" value="1"/>
</dbReference>
<comment type="similarity">
    <text evidence="4 6">Belongs to the kynureninase family.</text>
</comment>
<keyword evidence="1 4" id="KW-0662">Pyridine nucleotide biosynthesis</keyword>
<dbReference type="PIRSF" id="PIRSF038800">
    <property type="entry name" value="KYNU"/>
    <property type="match status" value="1"/>
</dbReference>
<evidence type="ECO:0000256" key="6">
    <source>
        <dbReference type="PIRNR" id="PIRNR038800"/>
    </source>
</evidence>
<dbReference type="Proteomes" id="UP001293718">
    <property type="component" value="Unassembled WGS sequence"/>
</dbReference>
<comment type="subunit">
    <text evidence="4 6">Homodimer.</text>
</comment>
<keyword evidence="8" id="KW-1185">Reference proteome</keyword>
<sequence length="416" mass="45532">MPTRDDCLQLDARDPLAGLREAFDLPPGVVYLDGNSLGPRPKAAAERAAQVVVQEWGQGLIRSWNDAGWFTLPRRLGDRLAPLIGAGPGEVLVTDTTSVNLFKLLAAMLAHQHARQPRRRAIVCERGNFPTDLHIAQGLAKLLQQGHELRLVDRAEDIPAALADDVAVLMLTQVDYRTGALHDMAALTALAHGHGALALWDLAHSAGALPVDLRGADADAAVGCTYKYLNGGPGSPAFLWVAPRWQAVFETPLSGWWGHAEPFAMEPQYRPDPGVGRFLCGTQAIVSQSLVACGLDVFERTDMACLRTKSLALTDLFIALVEERCAGFPLELVTPREHARRGSQVSWRHPQGYAVMQALIAAGVIGDYREPGILRFGFTPLYTRFVDVWEAVEALRDVLQNETWREARFQTRSAVT</sequence>
<dbReference type="Gene3D" id="3.90.1150.10">
    <property type="entry name" value="Aspartate Aminotransferase, domain 1"/>
    <property type="match status" value="1"/>
</dbReference>
<dbReference type="InterPro" id="IPR015421">
    <property type="entry name" value="PyrdxlP-dep_Trfase_major"/>
</dbReference>
<keyword evidence="3 4" id="KW-0663">Pyridoxal phosphate</keyword>
<protein>
    <recommendedName>
        <fullName evidence="4 5">Kynureninase</fullName>
        <ecNumber evidence="4 5">3.7.1.3</ecNumber>
    </recommendedName>
    <alternativeName>
        <fullName evidence="4">L-kynurenine hydrolase</fullName>
    </alternativeName>
</protein>
<feature type="binding site" evidence="4">
    <location>
        <position position="201"/>
    </location>
    <ligand>
        <name>pyridoxal 5'-phosphate</name>
        <dbReference type="ChEBI" id="CHEBI:597326"/>
    </ligand>
</feature>
<feature type="modified residue" description="N6-(pyridoxal phosphate)lysine" evidence="4">
    <location>
        <position position="227"/>
    </location>
</feature>
<evidence type="ECO:0000256" key="1">
    <source>
        <dbReference type="ARBA" id="ARBA00022642"/>
    </source>
</evidence>
<comment type="pathway">
    <text evidence="4 6">Cofactor biosynthesis; NAD(+) biosynthesis; quinolinate from L-kynurenine: step 2/3.</text>
</comment>
<accession>A0ABU5IR72</accession>
<dbReference type="Pfam" id="PF22580">
    <property type="entry name" value="KYNU_C"/>
    <property type="match status" value="1"/>
</dbReference>
<dbReference type="InterPro" id="IPR010111">
    <property type="entry name" value="Kynureninase"/>
</dbReference>
<evidence type="ECO:0000313" key="8">
    <source>
        <dbReference type="Proteomes" id="UP001293718"/>
    </source>
</evidence>
<evidence type="ECO:0000256" key="2">
    <source>
        <dbReference type="ARBA" id="ARBA00022801"/>
    </source>
</evidence>
<feature type="binding site" evidence="4">
    <location>
        <position position="282"/>
    </location>
    <ligand>
        <name>pyridoxal 5'-phosphate</name>
        <dbReference type="ChEBI" id="CHEBI:597326"/>
    </ligand>
</feature>
<dbReference type="PANTHER" id="PTHR14084">
    <property type="entry name" value="KYNURENINASE"/>
    <property type="match status" value="1"/>
</dbReference>
<dbReference type="InterPro" id="IPR015424">
    <property type="entry name" value="PyrdxlP-dep_Trfase"/>
</dbReference>
<feature type="binding site" evidence="4">
    <location>
        <position position="204"/>
    </location>
    <ligand>
        <name>pyridoxal 5'-phosphate</name>
        <dbReference type="ChEBI" id="CHEBI:597326"/>
    </ligand>
</feature>
<dbReference type="HAMAP" id="MF_01970">
    <property type="entry name" value="Kynureninase"/>
    <property type="match status" value="1"/>
</dbReference>
<comment type="function">
    <text evidence="4 6">Catalyzes the cleavage of L-kynurenine (L-Kyn) and L-3-hydroxykynurenine (L-3OHKyn) into anthranilic acid (AA) and 3-hydroxyanthranilic acid (3-OHAA), respectively.</text>
</comment>
<evidence type="ECO:0000256" key="4">
    <source>
        <dbReference type="HAMAP-Rule" id="MF_01970"/>
    </source>
</evidence>
<feature type="binding site" evidence="4">
    <location>
        <position position="256"/>
    </location>
    <ligand>
        <name>pyridoxal 5'-phosphate</name>
        <dbReference type="ChEBI" id="CHEBI:597326"/>
    </ligand>
</feature>
<reference evidence="7 8" key="1">
    <citation type="submission" date="2023-11" db="EMBL/GenBank/DDBJ databases">
        <title>Draft genome of Azohydromonas lata strain H1 (DSM1123), a polyhydroxyalkanoate producer.</title>
        <authorList>
            <person name="Traversa D."/>
            <person name="D'Addabbo P."/>
            <person name="Pazzani C."/>
            <person name="Manzari C."/>
            <person name="Chiara M."/>
            <person name="Scrascia M."/>
        </authorList>
    </citation>
    <scope>NUCLEOTIDE SEQUENCE [LARGE SCALE GENOMIC DNA]</scope>
    <source>
        <strain evidence="7 8">H1</strain>
    </source>
</reference>
<dbReference type="SUPFAM" id="SSF53383">
    <property type="entry name" value="PLP-dependent transferases"/>
    <property type="match status" value="1"/>
</dbReference>
<proteinExistence type="inferred from homology"/>
<dbReference type="InterPro" id="IPR015422">
    <property type="entry name" value="PyrdxlP-dep_Trfase_small"/>
</dbReference>
<dbReference type="EC" id="3.7.1.3" evidence="4 5"/>
<dbReference type="RefSeq" id="WP_322468567.1">
    <property type="nucleotide sequence ID" value="NZ_JAXOJX010000112.1"/>
</dbReference>
<dbReference type="GO" id="GO:0030429">
    <property type="term" value="F:kynureninase activity"/>
    <property type="evidence" value="ECO:0007669"/>
    <property type="project" value="UniProtKB-EC"/>
</dbReference>
<organism evidence="7 8">
    <name type="scientific">Azohydromonas lata</name>
    <dbReference type="NCBI Taxonomy" id="45677"/>
    <lineage>
        <taxon>Bacteria</taxon>
        <taxon>Pseudomonadati</taxon>
        <taxon>Pseudomonadota</taxon>
        <taxon>Betaproteobacteria</taxon>
        <taxon>Burkholderiales</taxon>
        <taxon>Sphaerotilaceae</taxon>
        <taxon>Azohydromonas</taxon>
    </lineage>
</organism>
<dbReference type="NCBIfam" id="TIGR01814">
    <property type="entry name" value="kynureninase"/>
    <property type="match status" value="1"/>
</dbReference>
<feature type="binding site" evidence="4">
    <location>
        <begin position="129"/>
        <end position="132"/>
    </location>
    <ligand>
        <name>pyridoxal 5'-phosphate</name>
        <dbReference type="ChEBI" id="CHEBI:597326"/>
    </ligand>
</feature>